<dbReference type="Gene3D" id="3.60.21.10">
    <property type="match status" value="1"/>
</dbReference>
<reference evidence="2 3" key="2">
    <citation type="submission" date="2018-11" db="EMBL/GenBank/DDBJ databases">
        <authorList>
            <consortium name="Pathogen Informatics"/>
        </authorList>
    </citation>
    <scope>NUCLEOTIDE SEQUENCE [LARGE SCALE GENOMIC DNA]</scope>
    <source>
        <strain evidence="2 3">Costa Rica</strain>
    </source>
</reference>
<evidence type="ECO:0000313" key="4">
    <source>
        <dbReference type="WBParaSite" id="ACOC_0000228501-mRNA-1"/>
    </source>
</evidence>
<feature type="domain" description="Calcineurin-like phosphoesterase" evidence="1">
    <location>
        <begin position="152"/>
        <end position="361"/>
    </location>
</feature>
<dbReference type="SUPFAM" id="SSF56300">
    <property type="entry name" value="Metallo-dependent phosphatases"/>
    <property type="match status" value="1"/>
</dbReference>
<dbReference type="WBParaSite" id="ACOC_0000228501-mRNA-1">
    <property type="protein sequence ID" value="ACOC_0000228501-mRNA-1"/>
    <property type="gene ID" value="ACOC_0000228501"/>
</dbReference>
<dbReference type="CDD" id="cd00838">
    <property type="entry name" value="MPP_superfamily"/>
    <property type="match status" value="1"/>
</dbReference>
<evidence type="ECO:0000313" key="2">
    <source>
        <dbReference type="EMBL" id="VDM53871.1"/>
    </source>
</evidence>
<protein>
    <submittedName>
        <fullName evidence="4">Metallophos domain-containing protein</fullName>
    </submittedName>
</protein>
<evidence type="ECO:0000313" key="3">
    <source>
        <dbReference type="Proteomes" id="UP000267027"/>
    </source>
</evidence>
<dbReference type="GO" id="GO:0016787">
    <property type="term" value="F:hydrolase activity"/>
    <property type="evidence" value="ECO:0007669"/>
    <property type="project" value="InterPro"/>
</dbReference>
<accession>A0A0R3PE39</accession>
<dbReference type="STRING" id="334426.A0A0R3PE39"/>
<dbReference type="Proteomes" id="UP000267027">
    <property type="component" value="Unassembled WGS sequence"/>
</dbReference>
<reference evidence="4" key="1">
    <citation type="submission" date="2017-02" db="UniProtKB">
        <authorList>
            <consortium name="WormBaseParasite"/>
        </authorList>
    </citation>
    <scope>IDENTIFICATION</scope>
</reference>
<organism evidence="4">
    <name type="scientific">Angiostrongylus costaricensis</name>
    <name type="common">Nematode worm</name>
    <dbReference type="NCBI Taxonomy" id="334426"/>
    <lineage>
        <taxon>Eukaryota</taxon>
        <taxon>Metazoa</taxon>
        <taxon>Ecdysozoa</taxon>
        <taxon>Nematoda</taxon>
        <taxon>Chromadorea</taxon>
        <taxon>Rhabditida</taxon>
        <taxon>Rhabditina</taxon>
        <taxon>Rhabditomorpha</taxon>
        <taxon>Strongyloidea</taxon>
        <taxon>Metastrongylidae</taxon>
        <taxon>Angiostrongylus</taxon>
    </lineage>
</organism>
<dbReference type="OMA" id="LNFCAHT"/>
<dbReference type="OrthoDB" id="412308at2759"/>
<dbReference type="InterPro" id="IPR004843">
    <property type="entry name" value="Calcineurin-like_PHP"/>
</dbReference>
<proteinExistence type="predicted"/>
<sequence length="391" mass="44757">MQKLLRTQTLKLVTKHNYAKFCYDFVSAQDDIELPSMRCIMSSFTVAVLIIASSGDCASNSFQATVLAGEARDLDDVLALPKDTLSLLFMGDTQYHYKCEPTNVRCKMASKNCRKSNELDYYLRPGPSLNETAHAGQKRCIKIESRYANRVQRQALDRLISRMRYPPSALIIDGDLTDFGHLDQCKEFQAGWMRSFGVPILIGLGNHDYENNVNDCAFNFCAHTMMTWFTNYGKNMSLELDYRRWVKSAFDVTYDGSFAYSTRVCSVTGKNCAQVIQLNNAVDYETRFSSLFVDWKVNSAMDFLKRELKLLKDMDIPILINMHQCEGTRLEKMRETIADWIYETRALGQRKRVAVFFAHLHSLHEVKTMCLHGVTVPFVYVGSVPNNRFVA</sequence>
<dbReference type="InterPro" id="IPR029052">
    <property type="entry name" value="Metallo-depent_PP-like"/>
</dbReference>
<gene>
    <name evidence="2" type="ORF">ACOC_LOCUS2286</name>
</gene>
<dbReference type="AlphaFoldDB" id="A0A0R3PE39"/>
<keyword evidence="3" id="KW-1185">Reference proteome</keyword>
<evidence type="ECO:0000259" key="1">
    <source>
        <dbReference type="Pfam" id="PF00149"/>
    </source>
</evidence>
<name>A0A0R3PE39_ANGCS</name>
<dbReference type="EMBL" id="UYYA01000435">
    <property type="protein sequence ID" value="VDM53871.1"/>
    <property type="molecule type" value="Genomic_DNA"/>
</dbReference>
<dbReference type="Pfam" id="PF00149">
    <property type="entry name" value="Metallophos"/>
    <property type="match status" value="1"/>
</dbReference>